<dbReference type="PANTHER" id="PTHR11804">
    <property type="entry name" value="PROTEASE M3 THIMET OLIGOPEPTIDASE-RELATED"/>
    <property type="match status" value="1"/>
</dbReference>
<dbReference type="GO" id="GO:0005758">
    <property type="term" value="C:mitochondrial intermembrane space"/>
    <property type="evidence" value="ECO:0007669"/>
    <property type="project" value="TreeGrafter"/>
</dbReference>
<dbReference type="FunFam" id="3.40.390.10:FF:000074">
    <property type="entry name" value="Metalloprotease"/>
    <property type="match status" value="1"/>
</dbReference>
<dbReference type="Proteomes" id="UP000193944">
    <property type="component" value="Unassembled WGS sequence"/>
</dbReference>
<dbReference type="AlphaFoldDB" id="A0A1Y1XJI3"/>
<keyword evidence="3 7" id="KW-0479">Metal-binding</keyword>
<dbReference type="GO" id="GO:0006508">
    <property type="term" value="P:proteolysis"/>
    <property type="evidence" value="ECO:0007669"/>
    <property type="project" value="UniProtKB-KW"/>
</dbReference>
<dbReference type="Gene3D" id="3.40.390.10">
    <property type="entry name" value="Collagenase (Catalytic Domain)"/>
    <property type="match status" value="1"/>
</dbReference>
<organism evidence="9 10">
    <name type="scientific">Anaeromyces robustus</name>
    <dbReference type="NCBI Taxonomy" id="1754192"/>
    <lineage>
        <taxon>Eukaryota</taxon>
        <taxon>Fungi</taxon>
        <taxon>Fungi incertae sedis</taxon>
        <taxon>Chytridiomycota</taxon>
        <taxon>Chytridiomycota incertae sedis</taxon>
        <taxon>Neocallimastigomycetes</taxon>
        <taxon>Neocallimastigales</taxon>
        <taxon>Neocallimastigaceae</taxon>
        <taxon>Anaeromyces</taxon>
    </lineage>
</organism>
<keyword evidence="5 7" id="KW-0862">Zinc</keyword>
<evidence type="ECO:0000259" key="8">
    <source>
        <dbReference type="Pfam" id="PF01432"/>
    </source>
</evidence>
<dbReference type="EMBL" id="MCFG01000028">
    <property type="protein sequence ID" value="ORX85917.1"/>
    <property type="molecule type" value="Genomic_DNA"/>
</dbReference>
<protein>
    <submittedName>
        <fullName evidence="9">Zincin</fullName>
    </submittedName>
</protein>
<evidence type="ECO:0000256" key="5">
    <source>
        <dbReference type="ARBA" id="ARBA00022833"/>
    </source>
</evidence>
<evidence type="ECO:0000256" key="1">
    <source>
        <dbReference type="ARBA" id="ARBA00006040"/>
    </source>
</evidence>
<reference evidence="9 10" key="1">
    <citation type="submission" date="2016-08" db="EMBL/GenBank/DDBJ databases">
        <title>A Parts List for Fungal Cellulosomes Revealed by Comparative Genomics.</title>
        <authorList>
            <consortium name="DOE Joint Genome Institute"/>
            <person name="Haitjema C.H."/>
            <person name="Gilmore S.P."/>
            <person name="Henske J.K."/>
            <person name="Solomon K.V."/>
            <person name="De Groot R."/>
            <person name="Kuo A."/>
            <person name="Mondo S.J."/>
            <person name="Salamov A.A."/>
            <person name="Labutti K."/>
            <person name="Zhao Z."/>
            <person name="Chiniquy J."/>
            <person name="Barry K."/>
            <person name="Brewer H.M."/>
            <person name="Purvine S.O."/>
            <person name="Wright A.T."/>
            <person name="Boxma B."/>
            <person name="Van Alen T."/>
            <person name="Hackstein J.H."/>
            <person name="Baker S.E."/>
            <person name="Grigoriev I.V."/>
            <person name="O'Malley M.A."/>
        </authorList>
    </citation>
    <scope>NUCLEOTIDE SEQUENCE [LARGE SCALE GENOMIC DNA]</scope>
    <source>
        <strain evidence="9 10">S4</strain>
    </source>
</reference>
<comment type="cofactor">
    <cofactor evidence="7">
        <name>Zn(2+)</name>
        <dbReference type="ChEBI" id="CHEBI:29105"/>
    </cofactor>
    <text evidence="7">Binds 1 zinc ion.</text>
</comment>
<dbReference type="InterPro" id="IPR045090">
    <property type="entry name" value="Pept_M3A_M3B"/>
</dbReference>
<dbReference type="Gene3D" id="1.20.1050.40">
    <property type="entry name" value="Endopeptidase. Chain P, domain 1"/>
    <property type="match status" value="1"/>
</dbReference>
<keyword evidence="4 7" id="KW-0378">Hydrolase</keyword>
<keyword evidence="10" id="KW-1185">Reference proteome</keyword>
<dbReference type="InterPro" id="IPR024079">
    <property type="entry name" value="MetalloPept_cat_dom_sf"/>
</dbReference>
<keyword evidence="2 7" id="KW-0645">Protease</keyword>
<evidence type="ECO:0000256" key="3">
    <source>
        <dbReference type="ARBA" id="ARBA00022723"/>
    </source>
</evidence>
<reference evidence="9 10" key="2">
    <citation type="submission" date="2016-08" db="EMBL/GenBank/DDBJ databases">
        <title>Pervasive Adenine N6-methylation of Active Genes in Fungi.</title>
        <authorList>
            <consortium name="DOE Joint Genome Institute"/>
            <person name="Mondo S.J."/>
            <person name="Dannebaum R.O."/>
            <person name="Kuo R.C."/>
            <person name="Labutti K."/>
            <person name="Haridas S."/>
            <person name="Kuo A."/>
            <person name="Salamov A."/>
            <person name="Ahrendt S.R."/>
            <person name="Lipzen A."/>
            <person name="Sullivan W."/>
            <person name="Andreopoulos W.B."/>
            <person name="Clum A."/>
            <person name="Lindquist E."/>
            <person name="Daum C."/>
            <person name="Ramamoorthy G.K."/>
            <person name="Gryganskyi A."/>
            <person name="Culley D."/>
            <person name="Magnuson J.K."/>
            <person name="James T.Y."/>
            <person name="O'Malley M.A."/>
            <person name="Stajich J.E."/>
            <person name="Spatafora J.W."/>
            <person name="Visel A."/>
            <person name="Grigoriev I.V."/>
        </authorList>
    </citation>
    <scope>NUCLEOTIDE SEQUENCE [LARGE SCALE GENOMIC DNA]</scope>
    <source>
        <strain evidence="9 10">S4</strain>
    </source>
</reference>
<keyword evidence="6 7" id="KW-0482">Metalloprotease</keyword>
<name>A0A1Y1XJI3_9FUNG</name>
<dbReference type="Gene3D" id="1.10.1370.10">
    <property type="entry name" value="Neurolysin, domain 3"/>
    <property type="match status" value="1"/>
</dbReference>
<dbReference type="GO" id="GO:0006518">
    <property type="term" value="P:peptide metabolic process"/>
    <property type="evidence" value="ECO:0007669"/>
    <property type="project" value="TreeGrafter"/>
</dbReference>
<sequence>MVLPGNVPKFSLNITPQKLNVLTQEIINTLQQSVNDIIERSENKKINKLDLLKEWHKTEGIAAEKQTFCTLPSLVHFDGKVREESALAKKKLKDAWNQCYSQEKLYDIFKSMGPMSNSLDQRLLDKTLHLFKRNGLDLPKDQQKIFQETQLKITELENKFIQNINESVVTLSFTLPELDGCSKNFINGLTKKIEKDVNGNEQTKYIVNLKPPELKELLQNANMESTRRTILTASHNRCKETNLPLFKEILTTRQKLAQLLKYDNHANFMLSQNMCKNLDNANQFLYNILNPLKPKLHQELEKLLEIKKKTCEKNNWNFDNKLHLWDISYYEKILKDEEYSVDDERISCYFPVENVISGILDLYQEILHLKFEKVETELWHKDVMMYAVYNNHNIPKGQKGENIGFMVLDIFPRDGKYSHQCVMPLAPSYLDNNNQQNIPVVVIIGNLTKSTNDSISLLKHSEVRTFFHEFGHVMHALCTKSDYSRFSWSWTAIPYPVGIEMDALEVPSQMFENWLWDAKVLKRLSHHYKTKEKLPDDLIASICKTRHINDAYKYSRQIFMSLFDLKVHSNIDVETISDIWEKMQLEYTTIETIPNTAFLCSWYHLSMGYDAGYYSYLWSEVYSHDLYTKFVESSKGCLDTDLGYNYRKMILEPGANDDFICLMEKFLGRPPNNKAFLKYLDISN</sequence>
<comment type="caution">
    <text evidence="9">The sequence shown here is derived from an EMBL/GenBank/DDBJ whole genome shotgun (WGS) entry which is preliminary data.</text>
</comment>
<dbReference type="InterPro" id="IPR024077">
    <property type="entry name" value="Neurolysin/TOP_dom2"/>
</dbReference>
<feature type="domain" description="Peptidase M3A/M3B catalytic" evidence="8">
    <location>
        <begin position="218"/>
        <end position="680"/>
    </location>
</feature>
<dbReference type="GO" id="GO:0004222">
    <property type="term" value="F:metalloendopeptidase activity"/>
    <property type="evidence" value="ECO:0007669"/>
    <property type="project" value="InterPro"/>
</dbReference>
<proteinExistence type="inferred from homology"/>
<evidence type="ECO:0000313" key="9">
    <source>
        <dbReference type="EMBL" id="ORX85917.1"/>
    </source>
</evidence>
<dbReference type="SUPFAM" id="SSF55486">
    <property type="entry name" value="Metalloproteases ('zincins'), catalytic domain"/>
    <property type="match status" value="1"/>
</dbReference>
<evidence type="ECO:0000256" key="6">
    <source>
        <dbReference type="ARBA" id="ARBA00023049"/>
    </source>
</evidence>
<dbReference type="OrthoDB" id="534666at2759"/>
<comment type="similarity">
    <text evidence="1 7">Belongs to the peptidase M3 family.</text>
</comment>
<dbReference type="InterPro" id="IPR001567">
    <property type="entry name" value="Pept_M3A_M3B_dom"/>
</dbReference>
<dbReference type="CDD" id="cd06455">
    <property type="entry name" value="M3A_TOP"/>
    <property type="match status" value="1"/>
</dbReference>
<evidence type="ECO:0000313" key="10">
    <source>
        <dbReference type="Proteomes" id="UP000193944"/>
    </source>
</evidence>
<dbReference type="InterPro" id="IPR024080">
    <property type="entry name" value="Neurolysin/TOP_N"/>
</dbReference>
<evidence type="ECO:0000256" key="2">
    <source>
        <dbReference type="ARBA" id="ARBA00022670"/>
    </source>
</evidence>
<dbReference type="GO" id="GO:0046872">
    <property type="term" value="F:metal ion binding"/>
    <property type="evidence" value="ECO:0007669"/>
    <property type="project" value="UniProtKB-UniRule"/>
</dbReference>
<gene>
    <name evidence="9" type="ORF">BCR32DRAFT_229351</name>
</gene>
<evidence type="ECO:0000256" key="4">
    <source>
        <dbReference type="ARBA" id="ARBA00022801"/>
    </source>
</evidence>
<dbReference type="PANTHER" id="PTHR11804:SF84">
    <property type="entry name" value="SACCHAROLYSIN"/>
    <property type="match status" value="1"/>
</dbReference>
<accession>A0A1Y1XJI3</accession>
<evidence type="ECO:0000256" key="7">
    <source>
        <dbReference type="RuleBase" id="RU003435"/>
    </source>
</evidence>
<dbReference type="Pfam" id="PF01432">
    <property type="entry name" value="Peptidase_M3"/>
    <property type="match status" value="1"/>
</dbReference>